<dbReference type="KEGG" id="pseg:D3H65_15705"/>
<keyword evidence="3 5" id="KW-1133">Transmembrane helix</keyword>
<gene>
    <name evidence="6" type="ORF">D3H65_15705</name>
</gene>
<feature type="transmembrane region" description="Helical" evidence="5">
    <location>
        <begin position="95"/>
        <end position="117"/>
    </location>
</feature>
<reference evidence="6 7" key="1">
    <citation type="submission" date="2018-09" db="EMBL/GenBank/DDBJ databases">
        <title>Genome sequencing of strain 6GH32-13.</title>
        <authorList>
            <person name="Weon H.-Y."/>
            <person name="Heo J."/>
            <person name="Kwon S.-W."/>
        </authorList>
    </citation>
    <scope>NUCLEOTIDE SEQUENCE [LARGE SCALE GENOMIC DNA]</scope>
    <source>
        <strain evidence="6 7">5GH32-13</strain>
    </source>
</reference>
<evidence type="ECO:0000256" key="2">
    <source>
        <dbReference type="ARBA" id="ARBA00022692"/>
    </source>
</evidence>
<evidence type="ECO:0000256" key="1">
    <source>
        <dbReference type="ARBA" id="ARBA00004141"/>
    </source>
</evidence>
<evidence type="ECO:0000256" key="3">
    <source>
        <dbReference type="ARBA" id="ARBA00022989"/>
    </source>
</evidence>
<dbReference type="Proteomes" id="UP000263900">
    <property type="component" value="Chromosome"/>
</dbReference>
<sequence length="139" mass="15457">MSTKSTKAIYWAGVVLTSLWFGTSGVCELTRNALVWDITLQLGYPAHFIYILGVAKLAGVAVLLTPNRLLRLKEWVFAGVFFDISFAFFSKLAVLGFAATLDAIIAFAMVAVTYTMFRRLYTGTYATVGFQSDRRFSNQ</sequence>
<keyword evidence="7" id="KW-1185">Reference proteome</keyword>
<dbReference type="OrthoDB" id="7960583at2"/>
<dbReference type="EMBL" id="CP032157">
    <property type="protein sequence ID" value="AXY75340.1"/>
    <property type="molecule type" value="Genomic_DNA"/>
</dbReference>
<evidence type="ECO:0000313" key="6">
    <source>
        <dbReference type="EMBL" id="AXY75340.1"/>
    </source>
</evidence>
<evidence type="ECO:0000313" key="7">
    <source>
        <dbReference type="Proteomes" id="UP000263900"/>
    </source>
</evidence>
<organism evidence="6 7">
    <name type="scientific">Paraflavitalea soli</name>
    <dbReference type="NCBI Taxonomy" id="2315862"/>
    <lineage>
        <taxon>Bacteria</taxon>
        <taxon>Pseudomonadati</taxon>
        <taxon>Bacteroidota</taxon>
        <taxon>Chitinophagia</taxon>
        <taxon>Chitinophagales</taxon>
        <taxon>Chitinophagaceae</taxon>
        <taxon>Paraflavitalea</taxon>
    </lineage>
</organism>
<proteinExistence type="predicted"/>
<comment type="subcellular location">
    <subcellularLocation>
        <location evidence="1">Membrane</location>
        <topology evidence="1">Multi-pass membrane protein</topology>
    </subcellularLocation>
</comment>
<dbReference type="GO" id="GO:0016020">
    <property type="term" value="C:membrane"/>
    <property type="evidence" value="ECO:0007669"/>
    <property type="project" value="UniProtKB-SubCell"/>
</dbReference>
<accession>A0A3B7MQM6</accession>
<feature type="transmembrane region" description="Helical" evidence="5">
    <location>
        <begin position="48"/>
        <end position="65"/>
    </location>
</feature>
<evidence type="ECO:0000256" key="5">
    <source>
        <dbReference type="SAM" id="Phobius"/>
    </source>
</evidence>
<evidence type="ECO:0000256" key="4">
    <source>
        <dbReference type="ARBA" id="ARBA00023136"/>
    </source>
</evidence>
<keyword evidence="4 5" id="KW-0472">Membrane</keyword>
<name>A0A3B7MQM6_9BACT</name>
<protein>
    <submittedName>
        <fullName evidence="6">DoxX family protein</fullName>
    </submittedName>
</protein>
<dbReference type="RefSeq" id="WP_119051221.1">
    <property type="nucleotide sequence ID" value="NZ_CP032157.1"/>
</dbReference>
<dbReference type="AlphaFoldDB" id="A0A3B7MQM6"/>
<feature type="transmembrane region" description="Helical" evidence="5">
    <location>
        <begin position="72"/>
        <end position="89"/>
    </location>
</feature>
<dbReference type="Pfam" id="PF13564">
    <property type="entry name" value="DoxX_2"/>
    <property type="match status" value="1"/>
</dbReference>
<dbReference type="InterPro" id="IPR032808">
    <property type="entry name" value="DoxX"/>
</dbReference>
<keyword evidence="2 5" id="KW-0812">Transmembrane</keyword>